<dbReference type="Proteomes" id="UP000607197">
    <property type="component" value="Unassembled WGS sequence"/>
</dbReference>
<sequence>MSLARFLDRVPDAERSLVVVNRTGPDALAQMMQSTFEHQSVDIEERDVPDAEDDLVLLVEDDEVVATSPFEALQRTILFVNSDLYRTGTQGIETLDLPAVLTHLDDVRFSLRAYPQSHKEKLLLIAISRYIEQVAWRAAGGRIRASFQSLSRLEDEVGTRRVYQTLADSPVDTHVYGVPDWVPPESFDVTMHGGYSRDFTDSWFVVFRPDEEPDASASAAGQRDASVPSPDGAAVGPVALLALEDDPGLWDGFWTFDADLAADVERYIMREL</sequence>
<dbReference type="InterPro" id="IPR016954">
    <property type="entry name" value="Uncharacterised_Vng0742h"/>
</dbReference>
<evidence type="ECO:0000313" key="3">
    <source>
        <dbReference type="Proteomes" id="UP000607197"/>
    </source>
</evidence>
<protein>
    <recommendedName>
        <fullName evidence="1">DICT domain-containing protein</fullName>
    </recommendedName>
</protein>
<evidence type="ECO:0000259" key="1">
    <source>
        <dbReference type="Pfam" id="PF10069"/>
    </source>
</evidence>
<dbReference type="OrthoDB" id="302327at2157"/>
<accession>A0A830FDH6</accession>
<reference evidence="2" key="2">
    <citation type="submission" date="2020-09" db="EMBL/GenBank/DDBJ databases">
        <authorList>
            <person name="Sun Q."/>
            <person name="Ohkuma M."/>
        </authorList>
    </citation>
    <scope>NUCLEOTIDE SEQUENCE</scope>
    <source>
        <strain evidence="2">JCM 19596</strain>
    </source>
</reference>
<comment type="caution">
    <text evidence="2">The sequence shown here is derived from an EMBL/GenBank/DDBJ whole genome shotgun (WGS) entry which is preliminary data.</text>
</comment>
<dbReference type="RefSeq" id="WP_188979008.1">
    <property type="nucleotide sequence ID" value="NZ_BMPG01000003.1"/>
</dbReference>
<evidence type="ECO:0000313" key="2">
    <source>
        <dbReference type="EMBL" id="GGL64116.1"/>
    </source>
</evidence>
<feature type="domain" description="DICT" evidence="1">
    <location>
        <begin position="100"/>
        <end position="208"/>
    </location>
</feature>
<gene>
    <name evidence="2" type="ORF">GCM10009039_22440</name>
</gene>
<organism evidence="2 3">
    <name type="scientific">Halocalculus aciditolerans</name>
    <dbReference type="NCBI Taxonomy" id="1383812"/>
    <lineage>
        <taxon>Archaea</taxon>
        <taxon>Methanobacteriati</taxon>
        <taxon>Methanobacteriota</taxon>
        <taxon>Stenosarchaea group</taxon>
        <taxon>Halobacteria</taxon>
        <taxon>Halobacteriales</taxon>
        <taxon>Halobacteriaceae</taxon>
        <taxon>Halocalculus</taxon>
    </lineage>
</organism>
<reference evidence="2" key="1">
    <citation type="journal article" date="2014" name="Int. J. Syst. Evol. Microbiol.">
        <title>Complete genome sequence of Corynebacterium casei LMG S-19264T (=DSM 44701T), isolated from a smear-ripened cheese.</title>
        <authorList>
            <consortium name="US DOE Joint Genome Institute (JGI-PGF)"/>
            <person name="Walter F."/>
            <person name="Albersmeier A."/>
            <person name="Kalinowski J."/>
            <person name="Ruckert C."/>
        </authorList>
    </citation>
    <scope>NUCLEOTIDE SEQUENCE</scope>
    <source>
        <strain evidence="2">JCM 19596</strain>
    </source>
</reference>
<dbReference type="Pfam" id="PF10069">
    <property type="entry name" value="DICT"/>
    <property type="match status" value="1"/>
</dbReference>
<keyword evidence="3" id="KW-1185">Reference proteome</keyword>
<proteinExistence type="predicted"/>
<dbReference type="InterPro" id="IPR019278">
    <property type="entry name" value="DICT_dom"/>
</dbReference>
<name>A0A830FDH6_9EURY</name>
<dbReference type="PIRSF" id="PIRSF030471">
    <property type="entry name" value="STR_Vng0742h_prd"/>
    <property type="match status" value="1"/>
</dbReference>
<dbReference type="AlphaFoldDB" id="A0A830FDH6"/>
<dbReference type="EMBL" id="BMPG01000003">
    <property type="protein sequence ID" value="GGL64116.1"/>
    <property type="molecule type" value="Genomic_DNA"/>
</dbReference>